<evidence type="ECO:0000313" key="1">
    <source>
        <dbReference type="EMBL" id="EWC64603.1"/>
    </source>
</evidence>
<evidence type="ECO:0008006" key="3">
    <source>
        <dbReference type="Google" id="ProtNLM"/>
    </source>
</evidence>
<comment type="caution">
    <text evidence="1">The sequence shown here is derived from an EMBL/GenBank/DDBJ whole genome shotgun (WGS) entry which is preliminary data.</text>
</comment>
<organism evidence="1 2">
    <name type="scientific">Actinokineospora spheciospongiae</name>
    <dbReference type="NCBI Taxonomy" id="909613"/>
    <lineage>
        <taxon>Bacteria</taxon>
        <taxon>Bacillati</taxon>
        <taxon>Actinomycetota</taxon>
        <taxon>Actinomycetes</taxon>
        <taxon>Pseudonocardiales</taxon>
        <taxon>Pseudonocardiaceae</taxon>
        <taxon>Actinokineospora</taxon>
    </lineage>
</organism>
<reference evidence="1 2" key="1">
    <citation type="journal article" date="2014" name="Genome Announc.">
        <title>Draft Genome Sequence of the Antitrypanosomally Active Sponge-Associated Bacterium Actinokineospora sp. Strain EG49.</title>
        <authorList>
            <person name="Harjes J."/>
            <person name="Ryu T."/>
            <person name="Abdelmohsen U.R."/>
            <person name="Moitinho-Silva L."/>
            <person name="Horn H."/>
            <person name="Ravasi T."/>
            <person name="Hentschel U."/>
        </authorList>
    </citation>
    <scope>NUCLEOTIDE SEQUENCE [LARGE SCALE GENOMIC DNA]</scope>
    <source>
        <strain evidence="1 2">EG49</strain>
    </source>
</reference>
<dbReference type="SUPFAM" id="SSF47336">
    <property type="entry name" value="ACP-like"/>
    <property type="match status" value="1"/>
</dbReference>
<protein>
    <recommendedName>
        <fullName evidence="3">Carrier domain-containing protein</fullName>
    </recommendedName>
</protein>
<name>W7IWA7_9PSEU</name>
<dbReference type="OrthoDB" id="5523836at2"/>
<dbReference type="STRING" id="909613.UO65_0210"/>
<dbReference type="RefSeq" id="WP_035277743.1">
    <property type="nucleotide sequence ID" value="NZ_AYXG01000004.1"/>
</dbReference>
<dbReference type="InterPro" id="IPR036736">
    <property type="entry name" value="ACP-like_sf"/>
</dbReference>
<evidence type="ECO:0000313" key="2">
    <source>
        <dbReference type="Proteomes" id="UP000019277"/>
    </source>
</evidence>
<keyword evidence="2" id="KW-1185">Reference proteome</keyword>
<sequence length="92" mass="9323">MTPTATAVPAAVADLLVAVRPSLAGVALTGAESLTGDLGFDSLDLVSLANEVRARNPRVDLRAWIADTMESEVDSVASLAAALATAEESDNG</sequence>
<proteinExistence type="predicted"/>
<dbReference type="Proteomes" id="UP000019277">
    <property type="component" value="Unassembled WGS sequence"/>
</dbReference>
<dbReference type="AlphaFoldDB" id="W7IWA7"/>
<dbReference type="Gene3D" id="1.10.1200.10">
    <property type="entry name" value="ACP-like"/>
    <property type="match status" value="1"/>
</dbReference>
<gene>
    <name evidence="1" type="ORF">UO65_0210</name>
</gene>
<dbReference type="EMBL" id="AYXG01000004">
    <property type="protein sequence ID" value="EWC64603.1"/>
    <property type="molecule type" value="Genomic_DNA"/>
</dbReference>
<accession>W7IWA7</accession>